<name>A0A7D5UUL7_9HYPO</name>
<dbReference type="Pfam" id="PF13015">
    <property type="entry name" value="PRKCSH_1"/>
    <property type="match status" value="1"/>
</dbReference>
<dbReference type="Pfam" id="PF12999">
    <property type="entry name" value="PRKCSH-like"/>
    <property type="match status" value="2"/>
</dbReference>
<evidence type="ECO:0000256" key="1">
    <source>
        <dbReference type="ARBA" id="ARBA00022387"/>
    </source>
</evidence>
<evidence type="ECO:0000256" key="5">
    <source>
        <dbReference type="SAM" id="Coils"/>
    </source>
</evidence>
<dbReference type="PANTHER" id="PTHR12630:SF1">
    <property type="entry name" value="GLUCOSIDASE 2 SUBUNIT BETA"/>
    <property type="match status" value="1"/>
</dbReference>
<keyword evidence="8" id="KW-1185">Reference proteome</keyword>
<dbReference type="AlphaFoldDB" id="A0A7D5UUL7"/>
<feature type="coiled-coil region" evidence="5">
    <location>
        <begin position="296"/>
        <end position="330"/>
    </location>
</feature>
<reference evidence="7 8" key="1">
    <citation type="submission" date="2020-07" db="EMBL/GenBank/DDBJ databases">
        <title>Telomere length de novo assembly of all 7 chromosomes of the fungus, Metarhizium brunneum, using a novel assembly pipeline.</title>
        <authorList>
            <person name="Saud z."/>
            <person name="Kortsinoglou A."/>
            <person name="Kouvelis V.N."/>
            <person name="Butt T.M."/>
        </authorList>
    </citation>
    <scope>NUCLEOTIDE SEQUENCE [LARGE SCALE GENOMIC DNA]</scope>
    <source>
        <strain evidence="7 8">4556</strain>
    </source>
</reference>
<dbReference type="InterPro" id="IPR039794">
    <property type="entry name" value="Gtb1-like"/>
</dbReference>
<dbReference type="SUPFAM" id="SSF50911">
    <property type="entry name" value="Mannose 6-phosphate receptor domain"/>
    <property type="match status" value="1"/>
</dbReference>
<dbReference type="RefSeq" id="XP_014547425.2">
    <property type="nucleotide sequence ID" value="XM_014691939.2"/>
</dbReference>
<dbReference type="KEGG" id="mbrn:26239988"/>
<dbReference type="InterPro" id="IPR036607">
    <property type="entry name" value="PRKCSH"/>
</dbReference>
<dbReference type="PANTHER" id="PTHR12630">
    <property type="entry name" value="N-LINKED OLIGOSACCHARIDE PROCESSING"/>
    <property type="match status" value="1"/>
</dbReference>
<keyword evidence="2" id="KW-0732">Signal</keyword>
<dbReference type="GO" id="GO:0017177">
    <property type="term" value="C:glucosidase II complex"/>
    <property type="evidence" value="ECO:0007669"/>
    <property type="project" value="TreeGrafter"/>
</dbReference>
<organism evidence="7 8">
    <name type="scientific">Metarhizium brunneum</name>
    <dbReference type="NCBI Taxonomy" id="500148"/>
    <lineage>
        <taxon>Eukaryota</taxon>
        <taxon>Fungi</taxon>
        <taxon>Dikarya</taxon>
        <taxon>Ascomycota</taxon>
        <taxon>Pezizomycotina</taxon>
        <taxon>Sordariomycetes</taxon>
        <taxon>Hypocreomycetidae</taxon>
        <taxon>Hypocreales</taxon>
        <taxon>Clavicipitaceae</taxon>
        <taxon>Metarhizium</taxon>
    </lineage>
</organism>
<dbReference type="EMBL" id="CP058933">
    <property type="protein sequence ID" value="QLI67375.1"/>
    <property type="molecule type" value="Genomic_DNA"/>
</dbReference>
<evidence type="ECO:0000256" key="4">
    <source>
        <dbReference type="ARBA" id="ARBA00023157"/>
    </source>
</evidence>
<accession>A0A7D5UUL7</accession>
<feature type="coiled-coil region" evidence="5">
    <location>
        <begin position="442"/>
        <end position="473"/>
    </location>
</feature>
<evidence type="ECO:0000259" key="6">
    <source>
        <dbReference type="PROSITE" id="PS51914"/>
    </source>
</evidence>
<protein>
    <recommendedName>
        <fullName evidence="1">Glucosidase 2 subunit beta</fullName>
    </recommendedName>
</protein>
<dbReference type="Proteomes" id="UP000510686">
    <property type="component" value="Chromosome 2"/>
</dbReference>
<keyword evidence="3" id="KW-0256">Endoplasmic reticulum</keyword>
<dbReference type="PROSITE" id="PS51914">
    <property type="entry name" value="MRH"/>
    <property type="match status" value="1"/>
</dbReference>
<gene>
    <name evidence="7" type="primary">GLU2B</name>
    <name evidence="7" type="ORF">G6M90_00g040770</name>
</gene>
<feature type="coiled-coil region" evidence="5">
    <location>
        <begin position="204"/>
        <end position="270"/>
    </location>
</feature>
<keyword evidence="4" id="KW-1015">Disulfide bond</keyword>
<sequence>MNAHVGNTDCDPLTQSVTVFRFASARHRVLVELPPPSSFTISITTSLLTMQHPRSLVLLGAASSLAAVAAGSLPRGVGPEFASHYQGKTEFSCISDASIKLSFDRVNDNTCDCPDGSDEPGTAACAYIDPLSPEQPLPGSGSALAKAQPALPGFWCQNKGHIGSYVPFVYVNDGMCDYDLCCDGSEEFGHVGGVKCENRCVEIGKEYKRLADEKRQKMQRAANQKNAMLSEAQQLRQKAEAKIAQLNTEIKSLEVKKADLQKKYAAAQLQDRGRVVKSEGAGGKLGVLIGVAKPRVNELRNTLNKVMEQRNDLRSRVEELETILGKFKDEYNPNFNDEGVKSAVKSWEDYAAREADIVHEQVIDADVEEILKEDSESSGINWAEFESGEEGSDTDILYTFDAYLPGFLRVFMHDKVTAVRLWLIQNGILADSGASGSESQVVKAAREAAEAAEKDLEDKVRDRDNETEDLKKDYGPFDIFRGIKGKCVSIDAGEYEYELCYLDKTMQKSKKGHGHTNMGNFVRIDRQLADDEERLDGKSLGKGERMVLKYEDGQQCWNGPRRSTEVWLGCADKEELWRVSEAEKCVYKMEVGTPAACDDPALREEKKDEL</sequence>
<dbReference type="Gene3D" id="2.70.130.10">
    <property type="entry name" value="Mannose-6-phosphate receptor binding domain"/>
    <property type="match status" value="1"/>
</dbReference>
<dbReference type="InterPro" id="IPR044865">
    <property type="entry name" value="MRH_dom"/>
</dbReference>
<dbReference type="OrthoDB" id="28322at2759"/>
<dbReference type="GeneID" id="26239988"/>
<dbReference type="GO" id="GO:0006491">
    <property type="term" value="P:N-glycan processing"/>
    <property type="evidence" value="ECO:0007669"/>
    <property type="project" value="TreeGrafter"/>
</dbReference>
<evidence type="ECO:0000256" key="2">
    <source>
        <dbReference type="ARBA" id="ARBA00022729"/>
    </source>
</evidence>
<dbReference type="InterPro" id="IPR009011">
    <property type="entry name" value="Man6P_isomerase_rcpt-bd_dom_sf"/>
</dbReference>
<dbReference type="InterPro" id="IPR028146">
    <property type="entry name" value="PRKCSH_N"/>
</dbReference>
<keyword evidence="5" id="KW-0175">Coiled coil</keyword>
<proteinExistence type="predicted"/>
<evidence type="ECO:0000313" key="7">
    <source>
        <dbReference type="EMBL" id="QLI67375.1"/>
    </source>
</evidence>
<feature type="domain" description="MRH" evidence="6">
    <location>
        <begin position="485"/>
        <end position="599"/>
    </location>
</feature>
<evidence type="ECO:0000313" key="8">
    <source>
        <dbReference type="Proteomes" id="UP000510686"/>
    </source>
</evidence>
<evidence type="ECO:0000256" key="3">
    <source>
        <dbReference type="ARBA" id="ARBA00022824"/>
    </source>
</evidence>